<protein>
    <recommendedName>
        <fullName evidence="2">DUF3592 domain-containing protein</fullName>
    </recommendedName>
</protein>
<dbReference type="RefSeq" id="WP_186995795.1">
    <property type="nucleotide sequence ID" value="NZ_JACOQK010000001.1"/>
</dbReference>
<feature type="domain" description="DUF3592" evidence="2">
    <location>
        <begin position="69"/>
        <end position="120"/>
    </location>
</feature>
<accession>A0ABR7IMV0</accession>
<evidence type="ECO:0000259" key="2">
    <source>
        <dbReference type="Pfam" id="PF12158"/>
    </source>
</evidence>
<reference evidence="3 4" key="1">
    <citation type="submission" date="2020-08" db="EMBL/GenBank/DDBJ databases">
        <title>Genome public.</title>
        <authorList>
            <person name="Liu C."/>
            <person name="Sun Q."/>
        </authorList>
    </citation>
    <scope>NUCLEOTIDE SEQUENCE [LARGE SCALE GENOMIC DNA]</scope>
    <source>
        <strain evidence="3 4">NSJ-27</strain>
    </source>
</reference>
<dbReference type="InterPro" id="IPR021994">
    <property type="entry name" value="DUF3592"/>
</dbReference>
<evidence type="ECO:0000313" key="4">
    <source>
        <dbReference type="Proteomes" id="UP000649151"/>
    </source>
</evidence>
<organism evidence="3 4">
    <name type="scientific">Clostridium facile</name>
    <dbReference type="NCBI Taxonomy" id="2763035"/>
    <lineage>
        <taxon>Bacteria</taxon>
        <taxon>Bacillati</taxon>
        <taxon>Bacillota</taxon>
        <taxon>Clostridia</taxon>
        <taxon>Eubacteriales</taxon>
        <taxon>Clostridiaceae</taxon>
        <taxon>Clostridium</taxon>
    </lineage>
</organism>
<sequence>MVKKIITSVLVAISLIAGVFFLFFGVKGSVEWNNRTKNYKETVGYYANYRVYTTDKYKPVRKHTFRIYNQNSYQLTYSYTVDGKEYTVSTDYGVGNLPNQGSTKKILYNPNDPEEAVVKGTNSNSIMIGVGVIFTVVPLFFIFAFLVIQGHIKIGNINWIEVVLGLAFGAGGVGFLYMATGSFSIPEAFRVMGILMGVPLLIVITGIFLLIRGLFFGKYSRN</sequence>
<keyword evidence="1" id="KW-1133">Transmembrane helix</keyword>
<evidence type="ECO:0000256" key="1">
    <source>
        <dbReference type="SAM" id="Phobius"/>
    </source>
</evidence>
<feature type="transmembrane region" description="Helical" evidence="1">
    <location>
        <begin position="159"/>
        <end position="179"/>
    </location>
</feature>
<dbReference type="Proteomes" id="UP000649151">
    <property type="component" value="Unassembled WGS sequence"/>
</dbReference>
<keyword evidence="1" id="KW-0472">Membrane</keyword>
<feature type="transmembrane region" description="Helical" evidence="1">
    <location>
        <begin position="5"/>
        <end position="26"/>
    </location>
</feature>
<dbReference type="Pfam" id="PF12158">
    <property type="entry name" value="DUF3592"/>
    <property type="match status" value="1"/>
</dbReference>
<evidence type="ECO:0000313" key="3">
    <source>
        <dbReference type="EMBL" id="MBC5786461.1"/>
    </source>
</evidence>
<gene>
    <name evidence="3" type="ORF">H8Z77_00250</name>
</gene>
<keyword evidence="4" id="KW-1185">Reference proteome</keyword>
<keyword evidence="1" id="KW-0812">Transmembrane</keyword>
<feature type="transmembrane region" description="Helical" evidence="1">
    <location>
        <begin position="126"/>
        <end position="147"/>
    </location>
</feature>
<name>A0ABR7IMV0_9CLOT</name>
<dbReference type="EMBL" id="JACOQK010000001">
    <property type="protein sequence ID" value="MBC5786461.1"/>
    <property type="molecule type" value="Genomic_DNA"/>
</dbReference>
<comment type="caution">
    <text evidence="3">The sequence shown here is derived from an EMBL/GenBank/DDBJ whole genome shotgun (WGS) entry which is preliminary data.</text>
</comment>
<proteinExistence type="predicted"/>
<feature type="transmembrane region" description="Helical" evidence="1">
    <location>
        <begin position="191"/>
        <end position="211"/>
    </location>
</feature>